<evidence type="ECO:0000259" key="1">
    <source>
        <dbReference type="Pfam" id="PF07833"/>
    </source>
</evidence>
<comment type="caution">
    <text evidence="2">The sequence shown here is derived from an EMBL/GenBank/DDBJ whole genome shotgun (WGS) entry which is preliminary data.</text>
</comment>
<dbReference type="InterPro" id="IPR036582">
    <property type="entry name" value="Mao_N_sf"/>
</dbReference>
<dbReference type="InterPro" id="IPR012854">
    <property type="entry name" value="Cu_amine_oxidase-like_N"/>
</dbReference>
<dbReference type="EMBL" id="DWYC01000049">
    <property type="protein sequence ID" value="HJB56844.1"/>
    <property type="molecule type" value="Genomic_DNA"/>
</dbReference>
<evidence type="ECO:0000313" key="2">
    <source>
        <dbReference type="EMBL" id="HJB56844.1"/>
    </source>
</evidence>
<proteinExistence type="predicted"/>
<dbReference type="Pfam" id="PF07833">
    <property type="entry name" value="Cu_amine_oxidN1"/>
    <property type="match status" value="1"/>
</dbReference>
<reference evidence="2" key="1">
    <citation type="journal article" date="2021" name="PeerJ">
        <title>Extensive microbial diversity within the chicken gut microbiome revealed by metagenomics and culture.</title>
        <authorList>
            <person name="Gilroy R."/>
            <person name="Ravi A."/>
            <person name="Getino M."/>
            <person name="Pursley I."/>
            <person name="Horton D.L."/>
            <person name="Alikhan N.F."/>
            <person name="Baker D."/>
            <person name="Gharbi K."/>
            <person name="Hall N."/>
            <person name="Watson M."/>
            <person name="Adriaenssens E.M."/>
            <person name="Foster-Nyarko E."/>
            <person name="Jarju S."/>
            <person name="Secka A."/>
            <person name="Antonio M."/>
            <person name="Oren A."/>
            <person name="Chaudhuri R.R."/>
            <person name="La Ragione R."/>
            <person name="Hildebrand F."/>
            <person name="Pallen M.J."/>
        </authorList>
    </citation>
    <scope>NUCLEOTIDE SEQUENCE</scope>
    <source>
        <strain evidence="2">CHK189-11263</strain>
    </source>
</reference>
<reference evidence="2" key="2">
    <citation type="submission" date="2021-04" db="EMBL/GenBank/DDBJ databases">
        <authorList>
            <person name="Gilroy R."/>
        </authorList>
    </citation>
    <scope>NUCLEOTIDE SEQUENCE</scope>
    <source>
        <strain evidence="2">CHK189-11263</strain>
    </source>
</reference>
<dbReference type="AlphaFoldDB" id="A0A9D2MBE7"/>
<dbReference type="Proteomes" id="UP000824208">
    <property type="component" value="Unassembled WGS sequence"/>
</dbReference>
<protein>
    <submittedName>
        <fullName evidence="2">Copper amine oxidase N-terminal domain-containing protein</fullName>
    </submittedName>
</protein>
<name>A0A9D2MBE7_9FIRM</name>
<evidence type="ECO:0000313" key="3">
    <source>
        <dbReference type="Proteomes" id="UP000824208"/>
    </source>
</evidence>
<organism evidence="2 3">
    <name type="scientific">Candidatus Flavonifractor intestinipullorum</name>
    <dbReference type="NCBI Taxonomy" id="2838587"/>
    <lineage>
        <taxon>Bacteria</taxon>
        <taxon>Bacillati</taxon>
        <taxon>Bacillota</taxon>
        <taxon>Clostridia</taxon>
        <taxon>Eubacteriales</taxon>
        <taxon>Oscillospiraceae</taxon>
        <taxon>Flavonifractor</taxon>
    </lineage>
</organism>
<feature type="domain" description="Copper amine oxidase-like N-terminal" evidence="1">
    <location>
        <begin position="59"/>
        <end position="98"/>
    </location>
</feature>
<sequence>MKHQWKGFISGVIVTTLVFGLGIPALAATVRQLNATYSGIKITLDGETITPRDANGTVVEPFAVDGTTYLPLRPLANALGMDVGWDGATQTVILSTGKEPEKDPGAFDAAAVESQLEVKQYGFKSGIWNYAFLEITNNSDFDLDITANANFYDENGQLVGAKTTNEGPVEHGTTAILYFMPDEDYATMKYDLELSEDEYYEGVVSDLSYETTEAENKVILSVTNNGTESAEFVEAYMLFYKGDELVDFERNYVTDSDNEIKPGKTLNQEMSCYENFDSYKVFFSGRRTR</sequence>
<accession>A0A9D2MBE7</accession>
<dbReference type="SUPFAM" id="SSF55383">
    <property type="entry name" value="Copper amine oxidase, domain N"/>
    <property type="match status" value="1"/>
</dbReference>
<gene>
    <name evidence="2" type="ORF">H9714_04750</name>
</gene>